<organism evidence="2 3">
    <name type="scientific">Dendroctonus ponderosae</name>
    <name type="common">Mountain pine beetle</name>
    <dbReference type="NCBI Taxonomy" id="77166"/>
    <lineage>
        <taxon>Eukaryota</taxon>
        <taxon>Metazoa</taxon>
        <taxon>Ecdysozoa</taxon>
        <taxon>Arthropoda</taxon>
        <taxon>Hexapoda</taxon>
        <taxon>Insecta</taxon>
        <taxon>Pterygota</taxon>
        <taxon>Neoptera</taxon>
        <taxon>Endopterygota</taxon>
        <taxon>Coleoptera</taxon>
        <taxon>Polyphaga</taxon>
        <taxon>Cucujiformia</taxon>
        <taxon>Curculionidae</taxon>
        <taxon>Scolytinae</taxon>
        <taxon>Dendroctonus</taxon>
    </lineage>
</organism>
<gene>
    <name evidence="2" type="ORF">D910_07436</name>
</gene>
<accession>U4UHJ1</accession>
<dbReference type="PANTHER" id="PTHR19384">
    <property type="entry name" value="NITRIC OXIDE SYNTHASE-RELATED"/>
    <property type="match status" value="1"/>
</dbReference>
<dbReference type="SUPFAM" id="SSF52343">
    <property type="entry name" value="Ferredoxin reductase-like, C-terminal NADP-linked domain"/>
    <property type="match status" value="1"/>
</dbReference>
<dbReference type="GO" id="GO:0010181">
    <property type="term" value="F:FMN binding"/>
    <property type="evidence" value="ECO:0007669"/>
    <property type="project" value="TreeGrafter"/>
</dbReference>
<name>U4UHJ1_DENPD</name>
<dbReference type="GO" id="GO:0005829">
    <property type="term" value="C:cytosol"/>
    <property type="evidence" value="ECO:0007669"/>
    <property type="project" value="TreeGrafter"/>
</dbReference>
<keyword evidence="1" id="KW-0285">Flavoprotein</keyword>
<dbReference type="EMBL" id="KB632203">
    <property type="protein sequence ID" value="ERL90081.1"/>
    <property type="molecule type" value="Genomic_DNA"/>
</dbReference>
<dbReference type="InterPro" id="IPR039261">
    <property type="entry name" value="FNR_nucleotide-bd"/>
</dbReference>
<evidence type="ECO:0000313" key="2">
    <source>
        <dbReference type="EMBL" id="ERL90081.1"/>
    </source>
</evidence>
<sequence>MVEKFTETYVQDKIREHGHAVWQALERKASIFVAGNSKNMPQQVRQAFMDVCVQHGQLSELEAAQLMERMEKASRYQTECWS</sequence>
<dbReference type="GO" id="GO:0050660">
    <property type="term" value="F:flavin adenine dinucleotide binding"/>
    <property type="evidence" value="ECO:0007669"/>
    <property type="project" value="TreeGrafter"/>
</dbReference>
<dbReference type="Proteomes" id="UP000030742">
    <property type="component" value="Unassembled WGS sequence"/>
</dbReference>
<dbReference type="PANTHER" id="PTHR19384:SF10">
    <property type="entry name" value="NADPH-DEPENDENT DIFLAVIN OXIDOREDUCTASE 1"/>
    <property type="match status" value="1"/>
</dbReference>
<protein>
    <submittedName>
        <fullName evidence="2">Uncharacterized protein</fullName>
    </submittedName>
</protein>
<dbReference type="OrthoDB" id="1856718at2759"/>
<dbReference type="GO" id="GO:0016491">
    <property type="term" value="F:oxidoreductase activity"/>
    <property type="evidence" value="ECO:0007669"/>
    <property type="project" value="TreeGrafter"/>
</dbReference>
<dbReference type="AlphaFoldDB" id="U4UHJ1"/>
<evidence type="ECO:0000256" key="1">
    <source>
        <dbReference type="ARBA" id="ARBA00022630"/>
    </source>
</evidence>
<proteinExistence type="predicted"/>
<evidence type="ECO:0000313" key="3">
    <source>
        <dbReference type="Proteomes" id="UP000030742"/>
    </source>
</evidence>
<dbReference type="STRING" id="77166.U4UHJ1"/>
<dbReference type="Gene3D" id="3.40.50.80">
    <property type="entry name" value="Nucleotide-binding domain of ferredoxin-NADP reductase (FNR) module"/>
    <property type="match status" value="1"/>
</dbReference>
<reference evidence="2 3" key="1">
    <citation type="journal article" date="2013" name="Genome Biol.">
        <title>Draft genome of the mountain pine beetle, Dendroctonus ponderosae Hopkins, a major forest pest.</title>
        <authorList>
            <person name="Keeling C.I."/>
            <person name="Yuen M.M."/>
            <person name="Liao N.Y."/>
            <person name="Docking T.R."/>
            <person name="Chan S.K."/>
            <person name="Taylor G.A."/>
            <person name="Palmquist D.L."/>
            <person name="Jackman S.D."/>
            <person name="Nguyen A."/>
            <person name="Li M."/>
            <person name="Henderson H."/>
            <person name="Janes J.K."/>
            <person name="Zhao Y."/>
            <person name="Pandoh P."/>
            <person name="Moore R."/>
            <person name="Sperling F.A."/>
            <person name="Huber D.P."/>
            <person name="Birol I."/>
            <person name="Jones S.J."/>
            <person name="Bohlmann J."/>
        </authorList>
    </citation>
    <scope>NUCLEOTIDE SEQUENCE</scope>
</reference>